<proteinExistence type="predicted"/>
<comment type="caution">
    <text evidence="1">The sequence shown here is derived from an EMBL/GenBank/DDBJ whole genome shotgun (WGS) entry which is preliminary data.</text>
</comment>
<name>A0A2T9YG49_9FUNG</name>
<gene>
    <name evidence="1" type="ORF">BB561_004464</name>
</gene>
<reference evidence="1 2" key="1">
    <citation type="journal article" date="2018" name="MBio">
        <title>Comparative Genomics Reveals the Core Gene Toolbox for the Fungus-Insect Symbiosis.</title>
        <authorList>
            <person name="Wang Y."/>
            <person name="Stata M."/>
            <person name="Wang W."/>
            <person name="Stajich J.E."/>
            <person name="White M.M."/>
            <person name="Moncalvo J.M."/>
        </authorList>
    </citation>
    <scope>NUCLEOTIDE SEQUENCE [LARGE SCALE GENOMIC DNA]</scope>
    <source>
        <strain evidence="1 2">SWE-8-4</strain>
    </source>
</reference>
<accession>A0A2T9YG49</accession>
<sequence>MCVRIGSQVSQLPGVSIPGLATKIHGLLFADDAVVVTETSDGLKSTLNIITKWADMSEMQINNSKCAIRFKVLQSVLILSGTYGGELFVMGEKRNSPIQKALAQVLRLIAGVGKNTALNRHRSEFDDLTKNPIKAGVSTWVSDRYDKNDKSKIYIFIKTHNMETTSKIRTVLYWTCEKLDKLKFIQNMLLQGCPLSPMLFYMYINNIFDGVDGVYVPGLGKWIPGLLFADNDVVLAELSISYK</sequence>
<evidence type="ECO:0000313" key="1">
    <source>
        <dbReference type="EMBL" id="PVU91303.1"/>
    </source>
</evidence>
<dbReference type="AlphaFoldDB" id="A0A2T9YG49"/>
<evidence type="ECO:0000313" key="2">
    <source>
        <dbReference type="Proteomes" id="UP000245383"/>
    </source>
</evidence>
<keyword evidence="2" id="KW-1185">Reference proteome</keyword>
<dbReference type="Proteomes" id="UP000245383">
    <property type="component" value="Unassembled WGS sequence"/>
</dbReference>
<dbReference type="EMBL" id="MBFR01000209">
    <property type="protein sequence ID" value="PVU91303.1"/>
    <property type="molecule type" value="Genomic_DNA"/>
</dbReference>
<dbReference type="OrthoDB" id="5534248at2759"/>
<organism evidence="1 2">
    <name type="scientific">Smittium simulii</name>
    <dbReference type="NCBI Taxonomy" id="133385"/>
    <lineage>
        <taxon>Eukaryota</taxon>
        <taxon>Fungi</taxon>
        <taxon>Fungi incertae sedis</taxon>
        <taxon>Zoopagomycota</taxon>
        <taxon>Kickxellomycotina</taxon>
        <taxon>Harpellomycetes</taxon>
        <taxon>Harpellales</taxon>
        <taxon>Legeriomycetaceae</taxon>
        <taxon>Smittium</taxon>
    </lineage>
</organism>
<protein>
    <recommendedName>
        <fullName evidence="3">Reverse transcriptase domain-containing protein</fullName>
    </recommendedName>
</protein>
<evidence type="ECO:0008006" key="3">
    <source>
        <dbReference type="Google" id="ProtNLM"/>
    </source>
</evidence>